<dbReference type="GO" id="GO:0031295">
    <property type="term" value="P:T cell costimulation"/>
    <property type="evidence" value="ECO:0007669"/>
    <property type="project" value="TreeGrafter"/>
</dbReference>
<evidence type="ECO:0000256" key="5">
    <source>
        <dbReference type="ARBA" id="ARBA00022989"/>
    </source>
</evidence>
<dbReference type="Proteomes" id="UP000472276">
    <property type="component" value="Unassembled WGS sequence"/>
</dbReference>
<dbReference type="CDD" id="cd00096">
    <property type="entry name" value="Ig"/>
    <property type="match status" value="1"/>
</dbReference>
<dbReference type="InterPro" id="IPR003599">
    <property type="entry name" value="Ig_sub"/>
</dbReference>
<feature type="region of interest" description="Disordered" evidence="11">
    <location>
        <begin position="742"/>
        <end position="764"/>
    </location>
</feature>
<reference evidence="14" key="2">
    <citation type="submission" date="2025-08" db="UniProtKB">
        <authorList>
            <consortium name="Ensembl"/>
        </authorList>
    </citation>
    <scope>IDENTIFICATION</scope>
</reference>
<keyword evidence="6 12" id="KW-0472">Membrane</keyword>
<keyword evidence="9" id="KW-0325">Glycoprotein</keyword>
<feature type="domain" description="Ig-like" evidence="13">
    <location>
        <begin position="206"/>
        <end position="292"/>
    </location>
</feature>
<name>A0AAZ1Y518_OREAU</name>
<feature type="transmembrane region" description="Helical" evidence="12">
    <location>
        <begin position="168"/>
        <end position="189"/>
    </location>
</feature>
<dbReference type="PANTHER" id="PTHR25466:SF11">
    <property type="entry name" value="GALECTIN 17-RELATED"/>
    <property type="match status" value="1"/>
</dbReference>
<feature type="domain" description="Ig-like" evidence="13">
    <location>
        <begin position="295"/>
        <end position="407"/>
    </location>
</feature>
<evidence type="ECO:0000313" key="15">
    <source>
        <dbReference type="Proteomes" id="UP000472276"/>
    </source>
</evidence>
<dbReference type="GO" id="GO:0071222">
    <property type="term" value="P:cellular response to lipopolysaccharide"/>
    <property type="evidence" value="ECO:0007669"/>
    <property type="project" value="TreeGrafter"/>
</dbReference>
<protein>
    <recommendedName>
        <fullName evidence="13">Ig-like domain-containing protein</fullName>
    </recommendedName>
</protein>
<keyword evidence="4" id="KW-0732">Signal</keyword>
<evidence type="ECO:0000256" key="3">
    <source>
        <dbReference type="ARBA" id="ARBA00022692"/>
    </source>
</evidence>
<accession>A0AAZ1Y518</accession>
<dbReference type="GO" id="GO:0042102">
    <property type="term" value="P:positive regulation of T cell proliferation"/>
    <property type="evidence" value="ECO:0007669"/>
    <property type="project" value="TreeGrafter"/>
</dbReference>
<dbReference type="InterPro" id="IPR007110">
    <property type="entry name" value="Ig-like_dom"/>
</dbReference>
<dbReference type="AlphaFoldDB" id="A0AAZ1Y518"/>
<feature type="domain" description="Ig-like" evidence="13">
    <location>
        <begin position="44"/>
        <end position="156"/>
    </location>
</feature>
<evidence type="ECO:0000256" key="9">
    <source>
        <dbReference type="ARBA" id="ARBA00023180"/>
    </source>
</evidence>
<dbReference type="GO" id="GO:0009897">
    <property type="term" value="C:external side of plasma membrane"/>
    <property type="evidence" value="ECO:0007669"/>
    <property type="project" value="TreeGrafter"/>
</dbReference>
<evidence type="ECO:0000256" key="2">
    <source>
        <dbReference type="ARBA" id="ARBA00022475"/>
    </source>
</evidence>
<dbReference type="GO" id="GO:0007166">
    <property type="term" value="P:cell surface receptor signaling pathway"/>
    <property type="evidence" value="ECO:0007669"/>
    <property type="project" value="TreeGrafter"/>
</dbReference>
<evidence type="ECO:0000256" key="7">
    <source>
        <dbReference type="ARBA" id="ARBA00023157"/>
    </source>
</evidence>
<keyword evidence="10" id="KW-0393">Immunoglobulin domain</keyword>
<feature type="domain" description="Ig-like" evidence="13">
    <location>
        <begin position="596"/>
        <end position="732"/>
    </location>
</feature>
<feature type="domain" description="Ig-like" evidence="13">
    <location>
        <begin position="415"/>
        <end position="516"/>
    </location>
</feature>
<reference evidence="14" key="3">
    <citation type="submission" date="2025-09" db="UniProtKB">
        <authorList>
            <consortium name="Ensembl"/>
        </authorList>
    </citation>
    <scope>IDENTIFICATION</scope>
</reference>
<evidence type="ECO:0000256" key="10">
    <source>
        <dbReference type="ARBA" id="ARBA00023319"/>
    </source>
</evidence>
<keyword evidence="15" id="KW-1185">Reference proteome</keyword>
<keyword evidence="7" id="KW-1015">Disulfide bond</keyword>
<gene>
    <name evidence="14" type="primary">NOA1</name>
</gene>
<dbReference type="GO" id="GO:0042130">
    <property type="term" value="P:negative regulation of T cell proliferation"/>
    <property type="evidence" value="ECO:0007669"/>
    <property type="project" value="TreeGrafter"/>
</dbReference>
<dbReference type="Ensembl" id="ENSOABT00000075473.1">
    <property type="protein sequence ID" value="ENSOABP00000074997.1"/>
    <property type="gene ID" value="ENSOABG00000027322.1"/>
</dbReference>
<dbReference type="Gene3D" id="2.60.40.10">
    <property type="entry name" value="Immunoglobulins"/>
    <property type="match status" value="7"/>
</dbReference>
<dbReference type="PROSITE" id="PS50835">
    <property type="entry name" value="IG_LIKE"/>
    <property type="match status" value="5"/>
</dbReference>
<dbReference type="PANTHER" id="PTHR25466">
    <property type="entry name" value="T-LYMPHOCYTE ACTIVATION ANTIGEN"/>
    <property type="match status" value="1"/>
</dbReference>
<dbReference type="InterPro" id="IPR051713">
    <property type="entry name" value="T-cell_Activation_Regulation"/>
</dbReference>
<keyword evidence="2" id="KW-1003">Cell membrane</keyword>
<evidence type="ECO:0000256" key="8">
    <source>
        <dbReference type="ARBA" id="ARBA00023170"/>
    </source>
</evidence>
<evidence type="ECO:0000256" key="4">
    <source>
        <dbReference type="ARBA" id="ARBA00022729"/>
    </source>
</evidence>
<dbReference type="InterPro" id="IPR013783">
    <property type="entry name" value="Ig-like_fold"/>
</dbReference>
<evidence type="ECO:0000256" key="6">
    <source>
        <dbReference type="ARBA" id="ARBA00023136"/>
    </source>
</evidence>
<keyword evidence="5 12" id="KW-1133">Transmembrane helix</keyword>
<evidence type="ECO:0000256" key="12">
    <source>
        <dbReference type="SAM" id="Phobius"/>
    </source>
</evidence>
<comment type="subcellular location">
    <subcellularLocation>
        <location evidence="1">Cell membrane</location>
        <topology evidence="1">Single-pass type I membrane protein</topology>
    </subcellularLocation>
</comment>
<reference evidence="15" key="1">
    <citation type="submission" date="2020-03" db="EMBL/GenBank/DDBJ databases">
        <title>Evolution of repeat sequences and sex chromosomes of tilapia species revealed by chromosome-level genomes.</title>
        <authorList>
            <person name="Xu L."/>
            <person name="Tao W."/>
            <person name="Wang D."/>
            <person name="Zhou Q."/>
        </authorList>
    </citation>
    <scope>NUCLEOTIDE SEQUENCE [LARGE SCALE GENOMIC DNA]</scope>
    <source>
        <strain evidence="15">Israel</strain>
    </source>
</reference>
<dbReference type="SMART" id="SM00409">
    <property type="entry name" value="IG"/>
    <property type="match status" value="6"/>
</dbReference>
<dbReference type="SMART" id="SM00406">
    <property type="entry name" value="IGv"/>
    <property type="match status" value="6"/>
</dbReference>
<evidence type="ECO:0000259" key="13">
    <source>
        <dbReference type="PROSITE" id="PS50835"/>
    </source>
</evidence>
<proteinExistence type="predicted"/>
<dbReference type="SUPFAM" id="SSF48726">
    <property type="entry name" value="Immunoglobulin"/>
    <property type="match status" value="7"/>
</dbReference>
<dbReference type="GO" id="GO:0006955">
    <property type="term" value="P:immune response"/>
    <property type="evidence" value="ECO:0007669"/>
    <property type="project" value="TreeGrafter"/>
</dbReference>
<dbReference type="InterPro" id="IPR013106">
    <property type="entry name" value="Ig_V-set"/>
</dbReference>
<evidence type="ECO:0000313" key="14">
    <source>
        <dbReference type="Ensembl" id="ENSOABP00000074997.1"/>
    </source>
</evidence>
<organism evidence="14 15">
    <name type="scientific">Oreochromis aureus</name>
    <name type="common">Israeli tilapia</name>
    <name type="synonym">Chromis aureus</name>
    <dbReference type="NCBI Taxonomy" id="47969"/>
    <lineage>
        <taxon>Eukaryota</taxon>
        <taxon>Metazoa</taxon>
        <taxon>Chordata</taxon>
        <taxon>Craniata</taxon>
        <taxon>Vertebrata</taxon>
        <taxon>Euteleostomi</taxon>
        <taxon>Actinopterygii</taxon>
        <taxon>Neopterygii</taxon>
        <taxon>Teleostei</taxon>
        <taxon>Neoteleostei</taxon>
        <taxon>Acanthomorphata</taxon>
        <taxon>Ovalentaria</taxon>
        <taxon>Cichlomorphae</taxon>
        <taxon>Cichliformes</taxon>
        <taxon>Cichlidae</taxon>
        <taxon>African cichlids</taxon>
        <taxon>Pseudocrenilabrinae</taxon>
        <taxon>Oreochromini</taxon>
        <taxon>Oreochromis</taxon>
    </lineage>
</organism>
<keyword evidence="3 12" id="KW-0812">Transmembrane</keyword>
<evidence type="ECO:0000256" key="1">
    <source>
        <dbReference type="ARBA" id="ARBA00004251"/>
    </source>
</evidence>
<evidence type="ECO:0000256" key="11">
    <source>
        <dbReference type="SAM" id="MobiDB-lite"/>
    </source>
</evidence>
<sequence>MRPDALDTGDFSLTLKNLQLTDSGKYTCTLSNEINEVRVGDVQLQVKDQQEEVKVEEGSESVILPCKTTPDLPEDTTVEWTCSAPELIVVHVYPNRSDHLKNQDDLYCGRTKMSKDLLRTGDLSLTLKYPTERDSGGYICTIYRDKDILRQKVVLQVKEPFPAWAKALLVLLLLLVLVLIVSGGLIFHFRHYLMSDYKVEVDSGVESVMLPCKTTVSLPKDAKVEWKDMKDRKVHVYVDGSDQNKEQDLVYRERTKMNEDLLKTGDLSLTLKHPKDSDTYICTVYSSEEKILMKKEVLLTVRVYKMEVDSGEESVKLPCSALVKLPKDAKIEWKDKYGKVHVYENGSDQPEEQEQDYRDRTQMNKDLLKSGDLSLTLKYPTERDTQVYTCTVYRKGNILLKKEVQLKVQDCQVIVEEGEESVKLPFQTTAELPKAATVKWERYKPEYMMVHMCQSGSDQSDKQHQDYKDRTKMNEDLLKTGDLSLTLKQTTERDSGEYSCVVISGDIWRKKTVVLTVKVPKLEVDSGVESVKLPFKTTGNLPEDIKVEWKEKYGKVHVYENGSDQPEEQEQAYRGRTKMNEDLLKTGDLSLTLKYPTERDTQVYTCTVYRKGNILMKKEVQLKVKVCQVIVEKGVESVKLPFQTTCKLPEKGTVKWERYKPEYMMVHMCQSGSDQPDKQHQDYRDRTRVNEDLLRTGDLSLTLKQPTERDSGEYSCVVISEDIWRKKTVLLTVTGRVQVQDQTGDIRNRSSSIDPTPLMADQSV</sequence>
<dbReference type="Pfam" id="PF07686">
    <property type="entry name" value="V-set"/>
    <property type="match status" value="3"/>
</dbReference>
<feature type="compositionally biased region" description="Polar residues" evidence="11">
    <location>
        <begin position="742"/>
        <end position="754"/>
    </location>
</feature>
<keyword evidence="8" id="KW-0675">Receptor</keyword>
<dbReference type="InterPro" id="IPR036179">
    <property type="entry name" value="Ig-like_dom_sf"/>
</dbReference>